<dbReference type="SMART" id="SM00254">
    <property type="entry name" value="ShKT"/>
    <property type="match status" value="1"/>
</dbReference>
<feature type="chain" id="PRO_5042010010" description="procollagen-proline 4-dioxygenase" evidence="15">
    <location>
        <begin position="23"/>
        <end position="304"/>
    </location>
</feature>
<dbReference type="GO" id="GO:0004656">
    <property type="term" value="F:procollagen-proline 4-dioxygenase activity"/>
    <property type="evidence" value="ECO:0007669"/>
    <property type="project" value="UniProtKB-EC"/>
</dbReference>
<evidence type="ECO:0000256" key="4">
    <source>
        <dbReference type="ARBA" id="ARBA00012269"/>
    </source>
</evidence>
<dbReference type="PANTHER" id="PTHR10869:SF102">
    <property type="entry name" value="PROLYL 4-HYDROXYLASE 12-RELATED"/>
    <property type="match status" value="1"/>
</dbReference>
<dbReference type="Pfam" id="PF01549">
    <property type="entry name" value="ShK"/>
    <property type="match status" value="1"/>
</dbReference>
<dbReference type="EC" id="1.14.11.2" evidence="4"/>
<evidence type="ECO:0000259" key="16">
    <source>
        <dbReference type="PROSITE" id="PS51670"/>
    </source>
</evidence>
<keyword evidence="18" id="KW-1185">Reference proteome</keyword>
<evidence type="ECO:0000256" key="6">
    <source>
        <dbReference type="ARBA" id="ARBA00022723"/>
    </source>
</evidence>
<evidence type="ECO:0000313" key="17">
    <source>
        <dbReference type="EMBL" id="KAJ7969933.1"/>
    </source>
</evidence>
<evidence type="ECO:0000256" key="12">
    <source>
        <dbReference type="ARBA" id="ARBA00023004"/>
    </source>
</evidence>
<dbReference type="EMBL" id="JARAOO010000004">
    <property type="protein sequence ID" value="KAJ7969933.1"/>
    <property type="molecule type" value="Genomic_DNA"/>
</dbReference>
<evidence type="ECO:0000256" key="10">
    <source>
        <dbReference type="ARBA" id="ARBA00022989"/>
    </source>
</evidence>
<evidence type="ECO:0000313" key="18">
    <source>
        <dbReference type="Proteomes" id="UP001163823"/>
    </source>
</evidence>
<dbReference type="AlphaFoldDB" id="A0AAD7M530"/>
<evidence type="ECO:0000256" key="9">
    <source>
        <dbReference type="ARBA" id="ARBA00022968"/>
    </source>
</evidence>
<evidence type="ECO:0000256" key="13">
    <source>
        <dbReference type="ARBA" id="ARBA00023136"/>
    </source>
</evidence>
<evidence type="ECO:0000256" key="14">
    <source>
        <dbReference type="ARBA" id="ARBA00049169"/>
    </source>
</evidence>
<comment type="caution">
    <text evidence="17">The sequence shown here is derived from an EMBL/GenBank/DDBJ whole genome shotgun (WGS) entry which is preliminary data.</text>
</comment>
<dbReference type="PANTHER" id="PTHR10869">
    <property type="entry name" value="PROLYL 4-HYDROXYLASE ALPHA SUBUNIT"/>
    <property type="match status" value="1"/>
</dbReference>
<evidence type="ECO:0000256" key="7">
    <source>
        <dbReference type="ARBA" id="ARBA00022824"/>
    </source>
</evidence>
<organism evidence="17 18">
    <name type="scientific">Quillaja saponaria</name>
    <name type="common">Soap bark tree</name>
    <dbReference type="NCBI Taxonomy" id="32244"/>
    <lineage>
        <taxon>Eukaryota</taxon>
        <taxon>Viridiplantae</taxon>
        <taxon>Streptophyta</taxon>
        <taxon>Embryophyta</taxon>
        <taxon>Tracheophyta</taxon>
        <taxon>Spermatophyta</taxon>
        <taxon>Magnoliopsida</taxon>
        <taxon>eudicotyledons</taxon>
        <taxon>Gunneridae</taxon>
        <taxon>Pentapetalae</taxon>
        <taxon>rosids</taxon>
        <taxon>fabids</taxon>
        <taxon>Fabales</taxon>
        <taxon>Quillajaceae</taxon>
        <taxon>Quillaja</taxon>
    </lineage>
</organism>
<gene>
    <name evidence="17" type="ORF">O6P43_008195</name>
</gene>
<dbReference type="PROSITE" id="PS51670">
    <property type="entry name" value="SHKT"/>
    <property type="match status" value="1"/>
</dbReference>
<dbReference type="PROSITE" id="PS51257">
    <property type="entry name" value="PROKAR_LIPOPROTEIN"/>
    <property type="match status" value="1"/>
</dbReference>
<keyword evidence="11" id="KW-0560">Oxidoreductase</keyword>
<evidence type="ECO:0000256" key="8">
    <source>
        <dbReference type="ARBA" id="ARBA00022964"/>
    </source>
</evidence>
<dbReference type="SMART" id="SM00702">
    <property type="entry name" value="P4Hc"/>
    <property type="match status" value="1"/>
</dbReference>
<evidence type="ECO:0000256" key="2">
    <source>
        <dbReference type="ARBA" id="ARBA00004648"/>
    </source>
</evidence>
<dbReference type="GO" id="GO:0005506">
    <property type="term" value="F:iron ion binding"/>
    <property type="evidence" value="ECO:0007669"/>
    <property type="project" value="InterPro"/>
</dbReference>
<comment type="cofactor">
    <cofactor evidence="1">
        <name>L-ascorbate</name>
        <dbReference type="ChEBI" id="CHEBI:38290"/>
    </cofactor>
</comment>
<comment type="similarity">
    <text evidence="3">Belongs to the P4HA family.</text>
</comment>
<keyword evidence="13" id="KW-0472">Membrane</keyword>
<feature type="signal peptide" evidence="15">
    <location>
        <begin position="1"/>
        <end position="22"/>
    </location>
</feature>
<evidence type="ECO:0000256" key="11">
    <source>
        <dbReference type="ARBA" id="ARBA00023002"/>
    </source>
</evidence>
<keyword evidence="8" id="KW-0223">Dioxygenase</keyword>
<dbReference type="InterPro" id="IPR045054">
    <property type="entry name" value="P4HA-like"/>
</dbReference>
<evidence type="ECO:0000256" key="15">
    <source>
        <dbReference type="SAM" id="SignalP"/>
    </source>
</evidence>
<sequence>MASSLAKIVLLAFTCSFASCFAERSRKELSEKDASQGTVIRLGHLIDPNRIDPSRVVQLSWQPRVFLYKGFLSDEECDHLISLAQSMKGKSSESSVTNRLLSSGILSNIEDDIVTKIEERISIWTLLPKENSKPLQLMHYGLEEAEQNLNYFGNKSKLELSEPLMATVVLYLSNVSRGGEILFPYAKPKSREWSDCTKSKEILRPVKGNAIVFFSLQPNTSPDTSSSHARCPILEGEMWTAIRFIFPKSVHVDKFSSLSDGDECTDEDDSCPKWAAIGECQRNPVFMIGSPDYYGTCRNSCNVC</sequence>
<dbReference type="Proteomes" id="UP001163823">
    <property type="component" value="Chromosome 4"/>
</dbReference>
<dbReference type="InterPro" id="IPR003582">
    <property type="entry name" value="ShKT_dom"/>
</dbReference>
<feature type="domain" description="ShKT" evidence="16">
    <location>
        <begin position="264"/>
        <end position="304"/>
    </location>
</feature>
<proteinExistence type="inferred from homology"/>
<dbReference type="InterPro" id="IPR006620">
    <property type="entry name" value="Pro_4_hyd_alph"/>
</dbReference>
<keyword evidence="9" id="KW-0735">Signal-anchor</keyword>
<dbReference type="Gene3D" id="2.60.120.620">
    <property type="entry name" value="q2cbj1_9rhob like domain"/>
    <property type="match status" value="1"/>
</dbReference>
<evidence type="ECO:0000256" key="5">
    <source>
        <dbReference type="ARBA" id="ARBA00022692"/>
    </source>
</evidence>
<protein>
    <recommendedName>
        <fullName evidence="4">procollagen-proline 4-dioxygenase</fullName>
        <ecNumber evidence="4">1.14.11.2</ecNumber>
    </recommendedName>
</protein>
<dbReference type="FunFam" id="2.60.120.620:FF:000029">
    <property type="entry name" value="Probable prolyl 4-hydroxylase 12"/>
    <property type="match status" value="1"/>
</dbReference>
<keyword evidence="10" id="KW-1133">Transmembrane helix</keyword>
<evidence type="ECO:0000256" key="1">
    <source>
        <dbReference type="ARBA" id="ARBA00001961"/>
    </source>
</evidence>
<comment type="subcellular location">
    <subcellularLocation>
        <location evidence="2">Endoplasmic reticulum membrane</location>
        <topology evidence="2">Single-pass type II membrane protein</topology>
    </subcellularLocation>
</comment>
<reference evidence="17" key="1">
    <citation type="journal article" date="2023" name="Science">
        <title>Elucidation of the pathway for biosynthesis of saponin adjuvants from the soapbark tree.</title>
        <authorList>
            <person name="Reed J."/>
            <person name="Orme A."/>
            <person name="El-Demerdash A."/>
            <person name="Owen C."/>
            <person name="Martin L.B.B."/>
            <person name="Misra R.C."/>
            <person name="Kikuchi S."/>
            <person name="Rejzek M."/>
            <person name="Martin A.C."/>
            <person name="Harkess A."/>
            <person name="Leebens-Mack J."/>
            <person name="Louveau T."/>
            <person name="Stephenson M.J."/>
            <person name="Osbourn A."/>
        </authorList>
    </citation>
    <scope>NUCLEOTIDE SEQUENCE</scope>
    <source>
        <strain evidence="17">S10</strain>
    </source>
</reference>
<comment type="catalytic activity">
    <reaction evidence="14">
        <text>L-prolyl-[collagen] + 2-oxoglutarate + O2 = trans-4-hydroxy-L-prolyl-[collagen] + succinate + CO2</text>
        <dbReference type="Rhea" id="RHEA:18945"/>
        <dbReference type="Rhea" id="RHEA-COMP:11676"/>
        <dbReference type="Rhea" id="RHEA-COMP:11680"/>
        <dbReference type="ChEBI" id="CHEBI:15379"/>
        <dbReference type="ChEBI" id="CHEBI:16526"/>
        <dbReference type="ChEBI" id="CHEBI:16810"/>
        <dbReference type="ChEBI" id="CHEBI:30031"/>
        <dbReference type="ChEBI" id="CHEBI:50342"/>
        <dbReference type="ChEBI" id="CHEBI:61965"/>
        <dbReference type="EC" id="1.14.11.2"/>
    </reaction>
</comment>
<accession>A0AAD7M530</accession>
<keyword evidence="15" id="KW-0732">Signal</keyword>
<keyword evidence="7" id="KW-0256">Endoplasmic reticulum</keyword>
<name>A0AAD7M530_QUISA</name>
<keyword evidence="6" id="KW-0479">Metal-binding</keyword>
<dbReference type="GO" id="GO:0005789">
    <property type="term" value="C:endoplasmic reticulum membrane"/>
    <property type="evidence" value="ECO:0007669"/>
    <property type="project" value="UniProtKB-SubCell"/>
</dbReference>
<keyword evidence="12" id="KW-0408">Iron</keyword>
<dbReference type="GO" id="GO:0031418">
    <property type="term" value="F:L-ascorbic acid binding"/>
    <property type="evidence" value="ECO:0007669"/>
    <property type="project" value="InterPro"/>
</dbReference>
<keyword evidence="5" id="KW-0812">Transmembrane</keyword>
<evidence type="ECO:0000256" key="3">
    <source>
        <dbReference type="ARBA" id="ARBA00006511"/>
    </source>
</evidence>